<sequence>MVEQLGLTQVSLYGIIALLILAVWYGVQIWQVNARLDHERQTAEELGKALNRYSRFEGQGLSSAEAMEVAKDSALIHKLAKMAERQRSLPTAEIDTMLTPIAEEVQSWLTPLRSAPNLLMLGGLVITLIGLGQTIGNLPVREANVEQLTAALPEALSEMKGAFYGSMFGVGCALLLGFMFSYTLRKSQQLLTVLSNVGHSYLAPLILLPRIEKQVEILQNAITETRDFFKELSQQMQKVTQDFGKEIGAAGKVMKDSLIELKSSAKDVHDQLKQVSENVITAANELAKGTQEFRGLHTELQNAHTSLENMFVRSQSELDRRASEHLQQLQDMQTNFGKSSQNILSHLLVTSEGMGQLTQNMDATRKELETSSERIAQKVQGSFEGLHGMLDTTLTAHQREMGQVGQHLQAMTTRIETLSDRSMDVLQLSEHIQEQEKLRHLELLKTLASNNQGLALQLQQTMEAHSPLEFLKDQKVYQTAALGGLIQQQERMMETVQQASAGLGTQLHLDLQKTQDLLNALQTVIPERQHVHQWIFESGDQLQDRLEHYVLTLQGQLRKTHMEVQDLKAALSLALQKGSNGHSNNPPPQSAPPVPPAVTVKLEQEPGEGA</sequence>
<evidence type="ECO:0000313" key="3">
    <source>
        <dbReference type="EMBL" id="GEM46959.1"/>
    </source>
</evidence>
<dbReference type="Proteomes" id="UP000321306">
    <property type="component" value="Unassembled WGS sequence"/>
</dbReference>
<feature type="transmembrane region" description="Helical" evidence="2">
    <location>
        <begin position="12"/>
        <end position="30"/>
    </location>
</feature>
<accession>A0A511N283</accession>
<evidence type="ECO:0000313" key="4">
    <source>
        <dbReference type="Proteomes" id="UP000321306"/>
    </source>
</evidence>
<reference evidence="3 4" key="1">
    <citation type="submission" date="2019-07" db="EMBL/GenBank/DDBJ databases">
        <title>Whole genome shotgun sequence of Deinococcus cellulosilyticus NBRC 106333.</title>
        <authorList>
            <person name="Hosoyama A."/>
            <person name="Uohara A."/>
            <person name="Ohji S."/>
            <person name="Ichikawa N."/>
        </authorList>
    </citation>
    <scope>NUCLEOTIDE SEQUENCE [LARGE SCALE GENOMIC DNA]</scope>
    <source>
        <strain evidence="3 4">NBRC 106333</strain>
    </source>
</reference>
<name>A0A511N283_DEIC1</name>
<comment type="caution">
    <text evidence="3">The sequence shown here is derived from an EMBL/GenBank/DDBJ whole genome shotgun (WGS) entry which is preliminary data.</text>
</comment>
<proteinExistence type="predicted"/>
<keyword evidence="4" id="KW-1185">Reference proteome</keyword>
<feature type="transmembrane region" description="Helical" evidence="2">
    <location>
        <begin position="118"/>
        <end position="136"/>
    </location>
</feature>
<feature type="compositionally biased region" description="Pro residues" evidence="1">
    <location>
        <begin position="585"/>
        <end position="596"/>
    </location>
</feature>
<keyword evidence="2" id="KW-0812">Transmembrane</keyword>
<feature type="region of interest" description="Disordered" evidence="1">
    <location>
        <begin position="577"/>
        <end position="598"/>
    </location>
</feature>
<organism evidence="3 4">
    <name type="scientific">Deinococcus cellulosilyticus (strain DSM 18568 / NBRC 106333 / KACC 11606 / 5516J-15)</name>
    <dbReference type="NCBI Taxonomy" id="1223518"/>
    <lineage>
        <taxon>Bacteria</taxon>
        <taxon>Thermotogati</taxon>
        <taxon>Deinococcota</taxon>
        <taxon>Deinococci</taxon>
        <taxon>Deinococcales</taxon>
        <taxon>Deinococcaceae</taxon>
        <taxon>Deinococcus</taxon>
    </lineage>
</organism>
<evidence type="ECO:0000256" key="1">
    <source>
        <dbReference type="SAM" id="MobiDB-lite"/>
    </source>
</evidence>
<dbReference type="RefSeq" id="WP_146884825.1">
    <property type="nucleotide sequence ID" value="NZ_BJXB01000010.1"/>
</dbReference>
<protein>
    <submittedName>
        <fullName evidence="3">Uncharacterized protein</fullName>
    </submittedName>
</protein>
<gene>
    <name evidence="3" type="ORF">DC3_25940</name>
</gene>
<keyword evidence="2" id="KW-0472">Membrane</keyword>
<feature type="transmembrane region" description="Helical" evidence="2">
    <location>
        <begin position="162"/>
        <end position="184"/>
    </location>
</feature>
<dbReference type="OrthoDB" id="9819979at2"/>
<dbReference type="SUPFAM" id="SSF58113">
    <property type="entry name" value="Apolipoprotein A-I"/>
    <property type="match status" value="1"/>
</dbReference>
<dbReference type="EMBL" id="BJXB01000010">
    <property type="protein sequence ID" value="GEM46959.1"/>
    <property type="molecule type" value="Genomic_DNA"/>
</dbReference>
<evidence type="ECO:0000256" key="2">
    <source>
        <dbReference type="SAM" id="Phobius"/>
    </source>
</evidence>
<dbReference type="AlphaFoldDB" id="A0A511N283"/>
<keyword evidence="2" id="KW-1133">Transmembrane helix</keyword>